<feature type="compositionally biased region" description="Basic and acidic residues" evidence="5">
    <location>
        <begin position="1844"/>
        <end position="1853"/>
    </location>
</feature>
<feature type="compositionally biased region" description="Basic and acidic residues" evidence="5">
    <location>
        <begin position="54"/>
        <end position="70"/>
    </location>
</feature>
<evidence type="ECO:0000256" key="4">
    <source>
        <dbReference type="ARBA" id="ARBA00023242"/>
    </source>
</evidence>
<dbReference type="InterPro" id="IPR040007">
    <property type="entry name" value="Tho2"/>
</dbReference>
<comment type="subcellular location">
    <subcellularLocation>
        <location evidence="1">Nucleus</location>
    </subcellularLocation>
</comment>
<dbReference type="Pfam" id="PF16134">
    <property type="entry name" value="THOC2_N"/>
    <property type="match status" value="1"/>
</dbReference>
<accession>A0ABQ8GBG1</accession>
<comment type="similarity">
    <text evidence="2">Belongs to the THOC2 family.</text>
</comment>
<organism evidence="9 10">
    <name type="scientific">Macrophomina phaseolina</name>
    <dbReference type="NCBI Taxonomy" id="35725"/>
    <lineage>
        <taxon>Eukaryota</taxon>
        <taxon>Fungi</taxon>
        <taxon>Dikarya</taxon>
        <taxon>Ascomycota</taxon>
        <taxon>Pezizomycotina</taxon>
        <taxon>Dothideomycetes</taxon>
        <taxon>Dothideomycetes incertae sedis</taxon>
        <taxon>Botryosphaeriales</taxon>
        <taxon>Botryosphaeriaceae</taxon>
        <taxon>Macrophomina</taxon>
    </lineage>
</organism>
<feature type="compositionally biased region" description="Low complexity" evidence="5">
    <location>
        <begin position="82"/>
        <end position="105"/>
    </location>
</feature>
<feature type="compositionally biased region" description="Gly residues" evidence="5">
    <location>
        <begin position="2188"/>
        <end position="2201"/>
    </location>
</feature>
<dbReference type="Pfam" id="PF11732">
    <property type="entry name" value="Thoc2"/>
    <property type="match status" value="1"/>
</dbReference>
<sequence length="2472" mass="270136">MPPPIKRKRSERGPYNSQDAGDGVGRPSPHRPQNLNLAQQNQYAGNGGRGGRGGRRDSRGGARGRGERETGSPATAGSNAQSPGSRASPSSSSLSRPDAMTTTNNPPSPSHTMARPPSAQASSARPATPQDRPAPPPPPPPPPQPQPLPAKPPIKFVYQYITDEQKAAWRTSGRKAVLEAAVQAQEKGDDLTLSIIFQEVVRAGLDDRIDPADAGRFVKEVLAEAGDAAAENASVFLDTVAVSTSLDPVTRGLWDLLVATGIPPMQMKEELDISQLQELGMVRKTFERMGTRIATNQLYRQSNYNLLREESEGYAKLMTEYFTTSNNEEPTWTAAAAAFQRVKALIGAFDLDVGRALDVTLDVFANLMIRHYRFFVKFMRASSWWPEEKVYEGVEWETLGVESLPRWAQPGASGYQHTDKDVAEILELCEARDRKFWDRVREVGLQAFFELGGRRITNGEGARDGAKPEDITEAEYNKEWMAVTKTLPPPGNRVAAQLLGFKLRFYASSARDPEDRFPENLVYLAALLIKIGFISLRDLYPHLYPLDKDMNEVKEKLLKEKEERERKNRPGGGQLNALAMAGALADDTLPVPTAASRLRETESSRASSAKPEDKAGTPKPEKPEEGGKDDLLGEPTDQKIALLKSLLCIGAIPESLYILGKFPWLPDVHPDLPEYIHRLLHHSINKVYNALRPLQDRDQVRNVKKPEVEKGGAEKGELKSTEPPQRRTLRWASVERQGSHNDSQIVDYRFYWEDWSNNVPVCQTVDDVFLLCSSFLNFSGVKIGQDPALLTKLARIGKWSLAKDGSDDNFARWIDLCKRLLVPALSMTKANPGVVNEVFDLLKLFPTATRYAIYAEWYTGQTSRLPDVKSAFDQSTAETKDVLKRISKTNTKQMARALAKVAYSSPGIVFKVALNQIESYDNLVHVIVECGRYFTYLGYDVLTWSLITSLGGKGRSRQQDDGMLISSWLKSLAFFAGSVFKRYTVMNATPVLQYVTYQLENGNSTDLEVLEQIMTQMTGIPANPSWNEKQLLSMAGGDLLQAQTLETIQDFRNQPSFRGPAKRLLKALIEPGLAGELLIAIAQERQLYPHSEAASDAPLKVMAANLDKLTQVFFQYLAVLRANLSTKEFDSAIPDVVTLMKEFGIDASLAFAASRQSLSQAVLEVDLANADEEKRLKEGQGKSKEQTKAEDQEQPTANGDVDMAEAPEEGQEKGEVSQDEVKEETTVKEEKEEKAEGAVTAPTPSRSTPTPTTTEDPLHPVIKDLVERLRTALPEDFEDKMSLSFYATFWQLSLNDVHVPTGGYDDEIKEINRKISAVISDRSDVSVAGIKKRDAKKKEYNDLQDRLRSEMKVQVQTYQMVRTRLQKEKTQWFAKHKLSMSPALHDNIIQECFLPRLLLSPFDAQYVYRMLFYLHSAGTPGFRTMFLIDRILREKQLTSLIFICTPREAENLGRFLNQLLQELRRWHSDPTTYEKVAYGVKKDLPGFARKFNEDKQPETFLTYEDYRRLLYKWHVSLNNALKACLTGGEYMHIVNAIVILNAISENFPIINFMGKQMMEATLKLSREDERSDVKLKATSLIGPLKKMEAQWMLPQAFKLADPNSAQKPGSRATTEGASTPQPGQAKLNASAPEFKPSPHNGVTTNGTRGERDEEDGEIDDNKERADKMTDFVAGGEKDSISQPRRYDDGATDSKASTPGPTGHLQNRGPYADSKPSTPAPHPGQGPPSRQDGNRNQLADGSSSRRPRSRSPGAAHMDRDRREPQWQGPREAWEDERGRPLPRDGRQGGRAPPQWNEPPPRARPFDPPSDGPRGRPSFDQQSQPGDGRSWQSGSMPPPSAGPYQHPDRTGRFNERVGPGQLPDRPSASSDRTGINPERAALIDAETGPRRPESFRSDSHSRRDRGSRPHSPRRGDERPAFPPRDDYRDERGPPSQDRLPPSYPSGRDRRDDPNSIPPTGPRSDRPGRGDYPGPPSRGGRELFEPSAPRPPPADPNHGRLNQEFIPSRSSDPSYGRLNAPDPPPPSGPRGRGGAGRGRNQPGSVPQSPISERGPPSGPNADRRDLRDSYDQRPPTPSNEHGADTSGIHPDRLRRIPGAHGDMPAPSGSFPPSGPRGSHRQSNSSGGGGGGALASPTTSTGRNPPTGPASSSDRRQEDKRFAGINNMLQQSNSNSAGAGASADRGASIRGRAGGRPGGGGGGGTNSPAHSQPSTPIPSHLDGPPRGGGDGRPDLLSRGPSGVGGSGDVGPDERDHRSRRDRGERRSGRHRSNSPRDGGSSGRDKRGGGGSDGLPPPPLPPPTSGGLPSSSSRESRRSGRSGGGGNNDEREGGSHRERRGGGPRGGENWGSGGGGDDGGMLSGPYGSVPNGGGGRSSGRGGEPREPSSSSHHHHSSSHRESGGSGGGGRESRGEREPRESSGRSERKRNRGGLDADGGIGGGSGGSGAHGGLVEGGGGGSSGSKRPRRAREREDRG</sequence>
<dbReference type="PANTHER" id="PTHR21597">
    <property type="entry name" value="THO2 PROTEIN"/>
    <property type="match status" value="1"/>
</dbReference>
<feature type="domain" description="THO complex subunit 2 N-terminal" evidence="8">
    <location>
        <begin position="161"/>
        <end position="896"/>
    </location>
</feature>
<feature type="domain" description="THO complex subunitTHOC2 C-terminal" evidence="6">
    <location>
        <begin position="1279"/>
        <end position="1584"/>
    </location>
</feature>
<dbReference type="Pfam" id="PF11262">
    <property type="entry name" value="Tho2"/>
    <property type="match status" value="1"/>
</dbReference>
<dbReference type="Proteomes" id="UP000774617">
    <property type="component" value="Unassembled WGS sequence"/>
</dbReference>
<dbReference type="EMBL" id="JAGTJR010000012">
    <property type="protein sequence ID" value="KAH7051040.1"/>
    <property type="molecule type" value="Genomic_DNA"/>
</dbReference>
<proteinExistence type="inferred from homology"/>
<evidence type="ECO:0000259" key="8">
    <source>
        <dbReference type="Pfam" id="PF16134"/>
    </source>
</evidence>
<feature type="region of interest" description="Disordered" evidence="5">
    <location>
        <begin position="1173"/>
        <end position="1259"/>
    </location>
</feature>
<dbReference type="InterPro" id="IPR032302">
    <property type="entry name" value="THOC2_N"/>
</dbReference>
<gene>
    <name evidence="9" type="ORF">B0J12DRAFT_573042</name>
</gene>
<feature type="compositionally biased region" description="Basic residues" evidence="5">
    <location>
        <begin position="1"/>
        <end position="10"/>
    </location>
</feature>
<evidence type="ECO:0000259" key="7">
    <source>
        <dbReference type="Pfam" id="PF11732"/>
    </source>
</evidence>
<feature type="compositionally biased region" description="Pro residues" evidence="5">
    <location>
        <begin position="2290"/>
        <end position="2299"/>
    </location>
</feature>
<evidence type="ECO:0000313" key="10">
    <source>
        <dbReference type="Proteomes" id="UP000774617"/>
    </source>
</evidence>
<dbReference type="InterPro" id="IPR021418">
    <property type="entry name" value="THO_THOC2_C"/>
</dbReference>
<feature type="compositionally biased region" description="Gly residues" evidence="5">
    <location>
        <begin position="2430"/>
        <end position="2457"/>
    </location>
</feature>
<evidence type="ECO:0000256" key="3">
    <source>
        <dbReference type="ARBA" id="ARBA00019596"/>
    </source>
</evidence>
<feature type="compositionally biased region" description="Basic and acidic residues" evidence="5">
    <location>
        <begin position="1885"/>
        <end position="1930"/>
    </location>
</feature>
<feature type="compositionally biased region" description="Basic and acidic residues" evidence="5">
    <location>
        <begin position="701"/>
        <end position="720"/>
    </location>
</feature>
<feature type="region of interest" description="Disordered" evidence="5">
    <location>
        <begin position="1"/>
        <end position="152"/>
    </location>
</feature>
<feature type="compositionally biased region" description="Gly residues" evidence="5">
    <location>
        <begin position="2338"/>
        <end position="2357"/>
    </location>
</feature>
<feature type="domain" description="THO complex subunitTHOC2 N-terminal" evidence="7">
    <location>
        <begin position="898"/>
        <end position="973"/>
    </location>
</feature>
<feature type="compositionally biased region" description="Gly residues" evidence="5">
    <location>
        <begin position="2365"/>
        <end position="2376"/>
    </location>
</feature>
<name>A0ABQ8GBG1_9PEZI</name>
<evidence type="ECO:0000313" key="9">
    <source>
        <dbReference type="EMBL" id="KAH7051040.1"/>
    </source>
</evidence>
<keyword evidence="10" id="KW-1185">Reference proteome</keyword>
<feature type="compositionally biased region" description="Low complexity" evidence="5">
    <location>
        <begin position="1237"/>
        <end position="1254"/>
    </location>
</feature>
<feature type="compositionally biased region" description="Basic and acidic residues" evidence="5">
    <location>
        <begin position="1173"/>
        <end position="1191"/>
    </location>
</feature>
<feature type="compositionally biased region" description="Basic and acidic residues" evidence="5">
    <location>
        <begin position="2247"/>
        <end position="2262"/>
    </location>
</feature>
<evidence type="ECO:0000259" key="6">
    <source>
        <dbReference type="Pfam" id="PF11262"/>
    </source>
</evidence>
<feature type="compositionally biased region" description="Basic and acidic residues" evidence="5">
    <location>
        <begin position="1770"/>
        <end position="1786"/>
    </location>
</feature>
<dbReference type="InterPro" id="IPR021726">
    <property type="entry name" value="THO_THOC2_N"/>
</dbReference>
<feature type="compositionally biased region" description="Polar residues" evidence="5">
    <location>
        <begin position="72"/>
        <end position="81"/>
    </location>
</feature>
<feature type="compositionally biased region" description="Pro residues" evidence="5">
    <location>
        <begin position="1794"/>
        <end position="1809"/>
    </location>
</feature>
<feature type="compositionally biased region" description="Basic and acidic residues" evidence="5">
    <location>
        <begin position="1210"/>
        <end position="1236"/>
    </location>
</feature>
<feature type="compositionally biased region" description="Basic and acidic residues" evidence="5">
    <location>
        <begin position="2058"/>
        <end position="2068"/>
    </location>
</feature>
<feature type="compositionally biased region" description="Low complexity" evidence="5">
    <location>
        <begin position="114"/>
        <end position="131"/>
    </location>
</feature>
<feature type="compositionally biased region" description="Basic and acidic residues" evidence="5">
    <location>
        <begin position="610"/>
        <end position="631"/>
    </location>
</feature>
<keyword evidence="4" id="KW-0539">Nucleus</keyword>
<feature type="compositionally biased region" description="Low complexity" evidence="5">
    <location>
        <begin position="33"/>
        <end position="42"/>
    </location>
</feature>
<evidence type="ECO:0000256" key="2">
    <source>
        <dbReference type="ARBA" id="ARBA00007857"/>
    </source>
</evidence>
<protein>
    <recommendedName>
        <fullName evidence="3">THO complex subunit 2</fullName>
    </recommendedName>
</protein>
<comment type="caution">
    <text evidence="9">The sequence shown here is derived from an EMBL/GenBank/DDBJ whole genome shotgun (WGS) entry which is preliminary data.</text>
</comment>
<feature type="region of interest" description="Disordered" evidence="5">
    <location>
        <begin position="596"/>
        <end position="633"/>
    </location>
</feature>
<dbReference type="PANTHER" id="PTHR21597:SF0">
    <property type="entry name" value="THO COMPLEX SUBUNIT 2"/>
    <property type="match status" value="1"/>
</dbReference>
<reference evidence="9 10" key="1">
    <citation type="journal article" date="2021" name="Nat. Commun.">
        <title>Genetic determinants of endophytism in the Arabidopsis root mycobiome.</title>
        <authorList>
            <person name="Mesny F."/>
            <person name="Miyauchi S."/>
            <person name="Thiergart T."/>
            <person name="Pickel B."/>
            <person name="Atanasova L."/>
            <person name="Karlsson M."/>
            <person name="Huettel B."/>
            <person name="Barry K.W."/>
            <person name="Haridas S."/>
            <person name="Chen C."/>
            <person name="Bauer D."/>
            <person name="Andreopoulos W."/>
            <person name="Pangilinan J."/>
            <person name="LaButti K."/>
            <person name="Riley R."/>
            <person name="Lipzen A."/>
            <person name="Clum A."/>
            <person name="Drula E."/>
            <person name="Henrissat B."/>
            <person name="Kohler A."/>
            <person name="Grigoriev I.V."/>
            <person name="Martin F.M."/>
            <person name="Hacquard S."/>
        </authorList>
    </citation>
    <scope>NUCLEOTIDE SEQUENCE [LARGE SCALE GENOMIC DNA]</scope>
    <source>
        <strain evidence="9 10">MPI-SDFR-AT-0080</strain>
    </source>
</reference>
<feature type="region of interest" description="Disordered" evidence="5">
    <location>
        <begin position="701"/>
        <end position="727"/>
    </location>
</feature>
<feature type="compositionally biased region" description="Basic and acidic residues" evidence="5">
    <location>
        <begin position="2405"/>
        <end position="2420"/>
    </location>
</feature>
<feature type="compositionally biased region" description="Basic and acidic residues" evidence="5">
    <location>
        <begin position="2149"/>
        <end position="2158"/>
    </location>
</feature>
<feature type="compositionally biased region" description="Pro residues" evidence="5">
    <location>
        <begin position="132"/>
        <end position="152"/>
    </location>
</feature>
<feature type="compositionally biased region" description="Polar residues" evidence="5">
    <location>
        <begin position="1817"/>
        <end position="1833"/>
    </location>
</feature>
<evidence type="ECO:0000256" key="1">
    <source>
        <dbReference type="ARBA" id="ARBA00004123"/>
    </source>
</evidence>
<feature type="region of interest" description="Disordered" evidence="5">
    <location>
        <begin position="1601"/>
        <end position="2472"/>
    </location>
</feature>
<feature type="compositionally biased region" description="Low complexity" evidence="5">
    <location>
        <begin position="2168"/>
        <end position="2187"/>
    </location>
</feature>
<feature type="compositionally biased region" description="Basic and acidic residues" evidence="5">
    <location>
        <begin position="1659"/>
        <end position="1688"/>
    </location>
</feature>
<evidence type="ECO:0000256" key="5">
    <source>
        <dbReference type="SAM" id="MobiDB-lite"/>
    </source>
</evidence>
<feature type="compositionally biased region" description="Polar residues" evidence="5">
    <location>
        <begin position="1603"/>
        <end position="1622"/>
    </location>
</feature>